<dbReference type="EMBL" id="NIDE01000004">
    <property type="protein sequence ID" value="OWK43668.1"/>
    <property type="molecule type" value="Genomic_DNA"/>
</dbReference>
<dbReference type="Proteomes" id="UP000214646">
    <property type="component" value="Unassembled WGS sequence"/>
</dbReference>
<protein>
    <submittedName>
        <fullName evidence="2">Uncharacterized protein</fullName>
    </submittedName>
</protein>
<gene>
    <name evidence="2" type="ORF">FRUB_03267</name>
</gene>
<evidence type="ECO:0000256" key="1">
    <source>
        <dbReference type="SAM" id="SignalP"/>
    </source>
</evidence>
<name>A0A225DYQ7_9BACT</name>
<evidence type="ECO:0000313" key="2">
    <source>
        <dbReference type="EMBL" id="OWK43668.1"/>
    </source>
</evidence>
<dbReference type="RefSeq" id="WP_088254494.1">
    <property type="nucleotide sequence ID" value="NZ_NIDE01000004.1"/>
</dbReference>
<proteinExistence type="predicted"/>
<accession>A0A225DYQ7</accession>
<keyword evidence="3" id="KW-1185">Reference proteome</keyword>
<organism evidence="2 3">
    <name type="scientific">Fimbriiglobus ruber</name>
    <dbReference type="NCBI Taxonomy" id="1908690"/>
    <lineage>
        <taxon>Bacteria</taxon>
        <taxon>Pseudomonadati</taxon>
        <taxon>Planctomycetota</taxon>
        <taxon>Planctomycetia</taxon>
        <taxon>Gemmatales</taxon>
        <taxon>Gemmataceae</taxon>
        <taxon>Fimbriiglobus</taxon>
    </lineage>
</organism>
<dbReference type="AlphaFoldDB" id="A0A225DYQ7"/>
<keyword evidence="1" id="KW-0732">Signal</keyword>
<comment type="caution">
    <text evidence="2">The sequence shown here is derived from an EMBL/GenBank/DDBJ whole genome shotgun (WGS) entry which is preliminary data.</text>
</comment>
<sequence length="349" mass="37062">MGASLPYRWVWACVLLGVAAGAVAAQSPSPPQSPAPFLPTAPLVPPVNPAHPAYVPPGSDGPFWIDSAALDPPGQELGWYAVAEAGLLKPHLSARLTTPGPLTSASPNPLFLGAAPLDWTGVPNLGLGYRFDRGAGELFVNYRLVASSGTETVAGFDAAGAGLLKSRLNLNTVDIDYILPEFLGQDAAAASPWFRRELRAGFGLRATSAFFDTVGNGAETLESKASSSFGGAGIHALFEYRQQIADRPLWLYTRMNTAGLLGKIRQQFAQTTLTNGTGMVGGYDTGYLSNGMGQFGVEAGLSWADTIGGRNFRLTAAYTWERWWDFGNTNQSNAELTLQGFVLRAELGF</sequence>
<reference evidence="3" key="1">
    <citation type="submission" date="2017-06" db="EMBL/GenBank/DDBJ databases">
        <title>Genome analysis of Fimbriiglobus ruber SP5, the first member of the order Planctomycetales with confirmed chitinolytic capability.</title>
        <authorList>
            <person name="Ravin N.V."/>
            <person name="Rakitin A.L."/>
            <person name="Ivanova A.A."/>
            <person name="Beletsky A.V."/>
            <person name="Kulichevskaya I.S."/>
            <person name="Mardanov A.V."/>
            <person name="Dedysh S.N."/>
        </authorList>
    </citation>
    <scope>NUCLEOTIDE SEQUENCE [LARGE SCALE GENOMIC DNA]</scope>
    <source>
        <strain evidence="3">SP5</strain>
    </source>
</reference>
<evidence type="ECO:0000313" key="3">
    <source>
        <dbReference type="Proteomes" id="UP000214646"/>
    </source>
</evidence>
<feature type="signal peptide" evidence="1">
    <location>
        <begin position="1"/>
        <end position="24"/>
    </location>
</feature>
<feature type="chain" id="PRO_5012668827" evidence="1">
    <location>
        <begin position="25"/>
        <end position="349"/>
    </location>
</feature>